<dbReference type="InterPro" id="IPR002736">
    <property type="entry name" value="CitG"/>
</dbReference>
<dbReference type="OrthoDB" id="114886at2"/>
<dbReference type="Gene3D" id="1.10.4200.10">
    <property type="entry name" value="Triphosphoribosyl-dephospho-CoA protein"/>
    <property type="match status" value="1"/>
</dbReference>
<keyword evidence="3" id="KW-0808">Transferase</keyword>
<evidence type="ECO:0000313" key="7">
    <source>
        <dbReference type="Proteomes" id="UP000198625"/>
    </source>
</evidence>
<dbReference type="PANTHER" id="PTHR30201">
    <property type="entry name" value="TRIPHOSPHORIBOSYL-DEPHOSPHO-COA SYNTHASE"/>
    <property type="match status" value="1"/>
</dbReference>
<reference evidence="6 7" key="1">
    <citation type="submission" date="2016-10" db="EMBL/GenBank/DDBJ databases">
        <authorList>
            <person name="de Groot N.N."/>
        </authorList>
    </citation>
    <scope>NUCLEOTIDE SEQUENCE [LARGE SCALE GENOMIC DNA]</scope>
    <source>
        <strain evidence="6 7">DSM 21650</strain>
    </source>
</reference>
<dbReference type="GO" id="GO:0046917">
    <property type="term" value="F:triphosphoribosyl-dephospho-CoA synthase activity"/>
    <property type="evidence" value="ECO:0007669"/>
    <property type="project" value="UniProtKB-EC"/>
</dbReference>
<dbReference type="Pfam" id="PF01874">
    <property type="entry name" value="CitG"/>
    <property type="match status" value="1"/>
</dbReference>
<dbReference type="Proteomes" id="UP000198625">
    <property type="component" value="Unassembled WGS sequence"/>
</dbReference>
<dbReference type="RefSeq" id="WP_091726424.1">
    <property type="nucleotide sequence ID" value="NZ_FNQE01000002.1"/>
</dbReference>
<evidence type="ECO:0000256" key="5">
    <source>
        <dbReference type="ARBA" id="ARBA00022840"/>
    </source>
</evidence>
<evidence type="ECO:0000313" key="6">
    <source>
        <dbReference type="EMBL" id="SDY57863.1"/>
    </source>
</evidence>
<keyword evidence="5" id="KW-0067">ATP-binding</keyword>
<dbReference type="EC" id="2.4.2.52" evidence="2"/>
<keyword evidence="7" id="KW-1185">Reference proteome</keyword>
<dbReference type="AlphaFoldDB" id="A0A1H3L0C6"/>
<dbReference type="GO" id="GO:0005524">
    <property type="term" value="F:ATP binding"/>
    <property type="evidence" value="ECO:0007669"/>
    <property type="project" value="UniProtKB-KW"/>
</dbReference>
<sequence length="305" mass="33120">MNNSDLNICKKAIKIGQAMTGGILLEASCNPAPGLVSPFSMGAHKDMNFLSFMLSTSAISPYFSLFGQVGLNWECEAPLLELLRPIGISAEEQLIQITGGVNTQRGILFLGGIVAAVSGHIMKTEKISVNKICEKVSQVCEGIVDNELGNLNSKNKYTHGEKLFKEYGIRGIRGEVEDGLPSVKNISYPRFVKTMEQGLGLNKAMIDSLLHLIEKVEDTTVLSRLGMNGLMKAQEGAKEAINKGSVYTSEGKAYIEKLDKYFIENNISPGGCADLLAVTVAIYILEGKNIDIISILKGYGNLFYE</sequence>
<accession>A0A1H3L0C6</accession>
<dbReference type="EMBL" id="FNQE01000002">
    <property type="protein sequence ID" value="SDY57863.1"/>
    <property type="molecule type" value="Genomic_DNA"/>
</dbReference>
<comment type="catalytic activity">
    <reaction evidence="1">
        <text>3'-dephospho-CoA + ATP = 2'-(5''-triphospho-alpha-D-ribosyl)-3'-dephospho-CoA + adenine</text>
        <dbReference type="Rhea" id="RHEA:15117"/>
        <dbReference type="ChEBI" id="CHEBI:16708"/>
        <dbReference type="ChEBI" id="CHEBI:30616"/>
        <dbReference type="ChEBI" id="CHEBI:57328"/>
        <dbReference type="ChEBI" id="CHEBI:61378"/>
        <dbReference type="EC" id="2.4.2.52"/>
    </reaction>
</comment>
<keyword evidence="4" id="KW-0547">Nucleotide-binding</keyword>
<evidence type="ECO:0000256" key="3">
    <source>
        <dbReference type="ARBA" id="ARBA00022679"/>
    </source>
</evidence>
<organism evidence="6 7">
    <name type="scientific">Proteiniborus ethanoligenes</name>
    <dbReference type="NCBI Taxonomy" id="415015"/>
    <lineage>
        <taxon>Bacteria</taxon>
        <taxon>Bacillati</taxon>
        <taxon>Bacillota</taxon>
        <taxon>Clostridia</taxon>
        <taxon>Eubacteriales</taxon>
        <taxon>Proteiniborus</taxon>
    </lineage>
</organism>
<dbReference type="PANTHER" id="PTHR30201:SF2">
    <property type="entry name" value="2-(5''-TRIPHOSPHORIBOSYL)-3'-DEPHOSPHOCOENZYME-A SYNTHASE"/>
    <property type="match status" value="1"/>
</dbReference>
<name>A0A1H3L0C6_9FIRM</name>
<evidence type="ECO:0000256" key="4">
    <source>
        <dbReference type="ARBA" id="ARBA00022741"/>
    </source>
</evidence>
<gene>
    <name evidence="6" type="ORF">SAMN05660462_00397</name>
</gene>
<evidence type="ECO:0000256" key="1">
    <source>
        <dbReference type="ARBA" id="ARBA00001210"/>
    </source>
</evidence>
<dbReference type="GO" id="GO:0051191">
    <property type="term" value="P:prosthetic group biosynthetic process"/>
    <property type="evidence" value="ECO:0007669"/>
    <property type="project" value="TreeGrafter"/>
</dbReference>
<protein>
    <recommendedName>
        <fullName evidence="2">triphosphoribosyl-dephospho-CoA synthase</fullName>
        <ecNumber evidence="2">2.4.2.52</ecNumber>
    </recommendedName>
</protein>
<evidence type="ECO:0000256" key="2">
    <source>
        <dbReference type="ARBA" id="ARBA00012074"/>
    </source>
</evidence>
<proteinExistence type="predicted"/>
<dbReference type="STRING" id="415015.SAMN05660462_00397"/>